<dbReference type="InterPro" id="IPR010432">
    <property type="entry name" value="RDD"/>
</dbReference>
<proteinExistence type="predicted"/>
<comment type="subcellular location">
    <subcellularLocation>
        <location evidence="1">Cell membrane</location>
        <topology evidence="1">Multi-pass membrane protein</topology>
    </subcellularLocation>
</comment>
<sequence>MTSTGEPGYGGLVSRAMAYAADAFFVALLTGGSATVFAMIASVVGAEARELGRIVVSSYLIFLPSVMVVYCALFWLLAGRTPGMAVLGLRVVRADGGPVRWFAALVRAVLLAYFPIGALWLIVDRRRQALHDKVARTTVVRAYSSSEDDAARTGRIAR</sequence>
<evidence type="ECO:0000256" key="3">
    <source>
        <dbReference type="ARBA" id="ARBA00022692"/>
    </source>
</evidence>
<dbReference type="RefSeq" id="WP_245972579.1">
    <property type="nucleotide sequence ID" value="NZ_JACHWI010000001.1"/>
</dbReference>
<name>A0A327ZBW4_9ACTN</name>
<keyword evidence="5 6" id="KW-0472">Membrane</keyword>
<feature type="transmembrane region" description="Helical" evidence="6">
    <location>
        <begin position="56"/>
        <end position="78"/>
    </location>
</feature>
<dbReference type="PANTHER" id="PTHR36115">
    <property type="entry name" value="PROLINE-RICH ANTIGEN HOMOLOG-RELATED"/>
    <property type="match status" value="1"/>
</dbReference>
<evidence type="ECO:0000313" key="8">
    <source>
        <dbReference type="EMBL" id="RAK36801.1"/>
    </source>
</evidence>
<keyword evidence="2" id="KW-1003">Cell membrane</keyword>
<reference evidence="8 9" key="1">
    <citation type="submission" date="2018-06" db="EMBL/GenBank/DDBJ databases">
        <title>Genomic Encyclopedia of Type Strains, Phase III (KMG-III): the genomes of soil and plant-associated and newly described type strains.</title>
        <authorList>
            <person name="Whitman W."/>
        </authorList>
    </citation>
    <scope>NUCLEOTIDE SEQUENCE [LARGE SCALE GENOMIC DNA]</scope>
    <source>
        <strain evidence="8 9">CGMCC 4.7090</strain>
    </source>
</reference>
<evidence type="ECO:0000256" key="4">
    <source>
        <dbReference type="ARBA" id="ARBA00022989"/>
    </source>
</evidence>
<evidence type="ECO:0000256" key="6">
    <source>
        <dbReference type="SAM" id="Phobius"/>
    </source>
</evidence>
<evidence type="ECO:0000256" key="2">
    <source>
        <dbReference type="ARBA" id="ARBA00022475"/>
    </source>
</evidence>
<keyword evidence="9" id="KW-1185">Reference proteome</keyword>
<evidence type="ECO:0000313" key="9">
    <source>
        <dbReference type="Proteomes" id="UP000249341"/>
    </source>
</evidence>
<protein>
    <submittedName>
        <fullName evidence="8">Putative RDD family membrane protein YckC</fullName>
    </submittedName>
</protein>
<evidence type="ECO:0000259" key="7">
    <source>
        <dbReference type="Pfam" id="PF06271"/>
    </source>
</evidence>
<dbReference type="Proteomes" id="UP000249341">
    <property type="component" value="Unassembled WGS sequence"/>
</dbReference>
<evidence type="ECO:0000256" key="1">
    <source>
        <dbReference type="ARBA" id="ARBA00004651"/>
    </source>
</evidence>
<dbReference type="Pfam" id="PF06271">
    <property type="entry name" value="RDD"/>
    <property type="match status" value="1"/>
</dbReference>
<feature type="domain" description="RDD" evidence="7">
    <location>
        <begin position="9"/>
        <end position="135"/>
    </location>
</feature>
<dbReference type="InterPro" id="IPR051791">
    <property type="entry name" value="Pra-immunoreactive"/>
</dbReference>
<evidence type="ECO:0000256" key="5">
    <source>
        <dbReference type="ARBA" id="ARBA00023136"/>
    </source>
</evidence>
<dbReference type="AlphaFoldDB" id="A0A327ZBW4"/>
<keyword evidence="4 6" id="KW-1133">Transmembrane helix</keyword>
<dbReference type="GO" id="GO:0005886">
    <property type="term" value="C:plasma membrane"/>
    <property type="evidence" value="ECO:0007669"/>
    <property type="project" value="UniProtKB-SubCell"/>
</dbReference>
<gene>
    <name evidence="8" type="ORF">B0I29_10763</name>
</gene>
<dbReference type="PANTHER" id="PTHR36115:SF4">
    <property type="entry name" value="MEMBRANE PROTEIN"/>
    <property type="match status" value="1"/>
</dbReference>
<comment type="caution">
    <text evidence="8">The sequence shown here is derived from an EMBL/GenBank/DDBJ whole genome shotgun (WGS) entry which is preliminary data.</text>
</comment>
<dbReference type="EMBL" id="QLMJ01000007">
    <property type="protein sequence ID" value="RAK36801.1"/>
    <property type="molecule type" value="Genomic_DNA"/>
</dbReference>
<accession>A0A327ZBW4</accession>
<organism evidence="8 9">
    <name type="scientific">Actinoplanes lutulentus</name>
    <dbReference type="NCBI Taxonomy" id="1287878"/>
    <lineage>
        <taxon>Bacteria</taxon>
        <taxon>Bacillati</taxon>
        <taxon>Actinomycetota</taxon>
        <taxon>Actinomycetes</taxon>
        <taxon>Micromonosporales</taxon>
        <taxon>Micromonosporaceae</taxon>
        <taxon>Actinoplanes</taxon>
    </lineage>
</organism>
<keyword evidence="3 6" id="KW-0812">Transmembrane</keyword>
<feature type="transmembrane region" description="Helical" evidence="6">
    <location>
        <begin position="23"/>
        <end position="44"/>
    </location>
</feature>
<feature type="transmembrane region" description="Helical" evidence="6">
    <location>
        <begin position="98"/>
        <end position="123"/>
    </location>
</feature>